<feature type="region of interest" description="Disordered" evidence="1">
    <location>
        <begin position="1"/>
        <end position="22"/>
    </location>
</feature>
<dbReference type="RefSeq" id="WP_311632566.1">
    <property type="nucleotide sequence ID" value="NZ_JAVREN010000041.1"/>
</dbReference>
<gene>
    <name evidence="2" type="ORF">RM780_21945</name>
</gene>
<protein>
    <submittedName>
        <fullName evidence="2">Uncharacterized protein</fullName>
    </submittedName>
</protein>
<keyword evidence="3" id="KW-1185">Reference proteome</keyword>
<organism evidence="2 3">
    <name type="scientific">Streptomyces boetiae</name>
    <dbReference type="NCBI Taxonomy" id="3075541"/>
    <lineage>
        <taxon>Bacteria</taxon>
        <taxon>Bacillati</taxon>
        <taxon>Actinomycetota</taxon>
        <taxon>Actinomycetes</taxon>
        <taxon>Kitasatosporales</taxon>
        <taxon>Streptomycetaceae</taxon>
        <taxon>Streptomyces</taxon>
    </lineage>
</organism>
<evidence type="ECO:0000256" key="1">
    <source>
        <dbReference type="SAM" id="MobiDB-lite"/>
    </source>
</evidence>
<comment type="caution">
    <text evidence="2">The sequence shown here is derived from an EMBL/GenBank/DDBJ whole genome shotgun (WGS) entry which is preliminary data.</text>
</comment>
<accession>A0ABU2LDN8</accession>
<sequence>MPACNLRLQEPASPHPGPRRGKVPGCADELGLACHRIVPKSAASGLMALWNAALDAGKIGALADSLLSAMDQNVDRYGTALTPDGWDTFVQVQVWLPGNLFAGPPKRVDDPGQRFDTPARFVVSREQYALLGEADGLIARYLEAPFKSGYAREAYRIPGGVARQYRGIAPFRPGRWVWDEGKGGPKVRHGN</sequence>
<reference evidence="3" key="1">
    <citation type="submission" date="2023-07" db="EMBL/GenBank/DDBJ databases">
        <title>30 novel species of actinomycetes from the DSMZ collection.</title>
        <authorList>
            <person name="Nouioui I."/>
        </authorList>
    </citation>
    <scope>NUCLEOTIDE SEQUENCE [LARGE SCALE GENOMIC DNA]</scope>
    <source>
        <strain evidence="3">DSM 44917</strain>
    </source>
</reference>
<evidence type="ECO:0000313" key="3">
    <source>
        <dbReference type="Proteomes" id="UP001183388"/>
    </source>
</evidence>
<proteinExistence type="predicted"/>
<name>A0ABU2LDN8_9ACTN</name>
<dbReference type="Proteomes" id="UP001183388">
    <property type="component" value="Unassembled WGS sequence"/>
</dbReference>
<evidence type="ECO:0000313" key="2">
    <source>
        <dbReference type="EMBL" id="MDT0309600.1"/>
    </source>
</evidence>
<dbReference type="EMBL" id="JAVREN010000041">
    <property type="protein sequence ID" value="MDT0309600.1"/>
    <property type="molecule type" value="Genomic_DNA"/>
</dbReference>